<keyword evidence="1" id="KW-0539">Nucleus</keyword>
<sequence>MDDSTSNCQLNQSEVDFEFESNEVPEFLCDVDEQFVPKVGMTFNTLEDIAKFYKDYSKAAEILKQHRELSMSVHRTIENNEEAKIKPSKTYQSYMNSHTKESFDRNWNDLLMKYGLVDNKWLSEQVFNSIFNKFAVTYDSVAAQVKCQCLLFESRRILFRHTLSVLSFERVNKVSPRYILERWSKNVKRRHTYIKSSHDEPLLEPRSKRFDELVFCSQNVYEFASESEQITAILHRTYDNIVVEMQELKSKWKGTCSLSQENANLESVNELQSLPRVRTRGRPKNILGSKLDKQIANASKKKKMKSLSELNLFYGASVVQPNSIQYHGHIMNSQFRDPTAGDRFWVYSDSILVYR</sequence>
<name>A0A444X734_ARAHY</name>
<keyword evidence="1" id="KW-0479">Metal-binding</keyword>
<protein>
    <recommendedName>
        <fullName evidence="1">Protein FAR1-RELATED SEQUENCE</fullName>
    </recommendedName>
</protein>
<dbReference type="PANTHER" id="PTHR31669">
    <property type="entry name" value="PROTEIN FAR1-RELATED SEQUENCE 10-RELATED"/>
    <property type="match status" value="1"/>
</dbReference>
<dbReference type="GO" id="GO:0006355">
    <property type="term" value="P:regulation of DNA-templated transcription"/>
    <property type="evidence" value="ECO:0007669"/>
    <property type="project" value="UniProtKB-UniRule"/>
</dbReference>
<evidence type="ECO:0000256" key="1">
    <source>
        <dbReference type="RuleBase" id="RU367018"/>
    </source>
</evidence>
<reference evidence="2 3" key="1">
    <citation type="submission" date="2019-01" db="EMBL/GenBank/DDBJ databases">
        <title>Sequencing of cultivated peanut Arachis hypogaea provides insights into genome evolution and oil improvement.</title>
        <authorList>
            <person name="Chen X."/>
        </authorList>
    </citation>
    <scope>NUCLEOTIDE SEQUENCE [LARGE SCALE GENOMIC DNA]</scope>
    <source>
        <strain evidence="3">cv. Fuhuasheng</strain>
        <tissue evidence="2">Leaves</tissue>
    </source>
</reference>
<comment type="subcellular location">
    <subcellularLocation>
        <location evidence="1">Nucleus</location>
    </subcellularLocation>
</comment>
<keyword evidence="3" id="KW-1185">Reference proteome</keyword>
<dbReference type="AlphaFoldDB" id="A0A444X734"/>
<dbReference type="Proteomes" id="UP000289738">
    <property type="component" value="Chromosome B10"/>
</dbReference>
<dbReference type="GO" id="GO:0008270">
    <property type="term" value="F:zinc ion binding"/>
    <property type="evidence" value="ECO:0007669"/>
    <property type="project" value="UniProtKB-UniRule"/>
</dbReference>
<accession>A0A444X734</accession>
<evidence type="ECO:0000313" key="2">
    <source>
        <dbReference type="EMBL" id="RYQ85373.1"/>
    </source>
</evidence>
<dbReference type="GO" id="GO:0005634">
    <property type="term" value="C:nucleus"/>
    <property type="evidence" value="ECO:0007669"/>
    <property type="project" value="UniProtKB-SubCell"/>
</dbReference>
<keyword evidence="1" id="KW-0862">Zinc</keyword>
<gene>
    <name evidence="2" type="ORF">Ahy_B10g104925</name>
</gene>
<dbReference type="EMBL" id="SDMP01000020">
    <property type="protein sequence ID" value="RYQ85373.1"/>
    <property type="molecule type" value="Genomic_DNA"/>
</dbReference>
<comment type="caution">
    <text evidence="2">The sequence shown here is derived from an EMBL/GenBank/DDBJ whole genome shotgun (WGS) entry which is preliminary data.</text>
</comment>
<dbReference type="PANTHER" id="PTHR31669:SF283">
    <property type="entry name" value="PROTEIN FAR1-RELATED SEQUENCE"/>
    <property type="match status" value="1"/>
</dbReference>
<dbReference type="InterPro" id="IPR031052">
    <property type="entry name" value="FHY3/FAR1"/>
</dbReference>
<comment type="similarity">
    <text evidence="1">Belongs to the FHY3/FAR1 family.</text>
</comment>
<proteinExistence type="inferred from homology"/>
<comment type="function">
    <text evidence="1">Putative transcription activator involved in regulating light control of development.</text>
</comment>
<evidence type="ECO:0000313" key="3">
    <source>
        <dbReference type="Proteomes" id="UP000289738"/>
    </source>
</evidence>
<keyword evidence="1" id="KW-0863">Zinc-finger</keyword>
<organism evidence="2 3">
    <name type="scientific">Arachis hypogaea</name>
    <name type="common">Peanut</name>
    <dbReference type="NCBI Taxonomy" id="3818"/>
    <lineage>
        <taxon>Eukaryota</taxon>
        <taxon>Viridiplantae</taxon>
        <taxon>Streptophyta</taxon>
        <taxon>Embryophyta</taxon>
        <taxon>Tracheophyta</taxon>
        <taxon>Spermatophyta</taxon>
        <taxon>Magnoliopsida</taxon>
        <taxon>eudicotyledons</taxon>
        <taxon>Gunneridae</taxon>
        <taxon>Pentapetalae</taxon>
        <taxon>rosids</taxon>
        <taxon>fabids</taxon>
        <taxon>Fabales</taxon>
        <taxon>Fabaceae</taxon>
        <taxon>Papilionoideae</taxon>
        <taxon>50 kb inversion clade</taxon>
        <taxon>dalbergioids sensu lato</taxon>
        <taxon>Dalbergieae</taxon>
        <taxon>Pterocarpus clade</taxon>
        <taxon>Arachis</taxon>
    </lineage>
</organism>